<feature type="domain" description="RWD" evidence="1">
    <location>
        <begin position="9"/>
        <end position="117"/>
    </location>
</feature>
<sequence length="263" mass="29239">MGDKERQLDELMLLQSMYAQDFSWQTPSEQPTEASDISDKEVSFGLRISVYTLEVTLPASYPSSSKPSAYLQCDDTVSTNTRKAARSVLTNIRDRLEAGSECLDILIQELSSALESFDTTTGEDGECGKAPDADILQQGIPQSYKRLLIWSHHLLATSKRKDIISWARELHLSGFSRPGYPGAVVIEGIEVNVDEFETRIKALKWQALQVRGSEVRESPSLVRAGTSIDFKEVEDLSDIVKGLKECEDGLGEWFLEGMKIGRG</sequence>
<dbReference type="STRING" id="2082308.A0A2K1QIS6"/>
<dbReference type="OrthoDB" id="432412at2759"/>
<dbReference type="SUPFAM" id="SSF54495">
    <property type="entry name" value="UBC-like"/>
    <property type="match status" value="1"/>
</dbReference>
<dbReference type="EMBL" id="NKHZ01000081">
    <property type="protein sequence ID" value="PNS14753.1"/>
    <property type="molecule type" value="Genomic_DNA"/>
</dbReference>
<dbReference type="InParanoid" id="A0A2K1QIS6"/>
<gene>
    <name evidence="2" type="ORF">CAC42_1982</name>
</gene>
<reference evidence="2 3" key="1">
    <citation type="submission" date="2017-06" db="EMBL/GenBank/DDBJ databases">
        <title>Draft genome sequence of a variant of Elsinoe murrayae.</title>
        <authorList>
            <person name="Cheng Q."/>
        </authorList>
    </citation>
    <scope>NUCLEOTIDE SEQUENCE [LARGE SCALE GENOMIC DNA]</scope>
    <source>
        <strain evidence="2 3">CQ-2017a</strain>
    </source>
</reference>
<protein>
    <recommendedName>
        <fullName evidence="1">RWD domain-containing protein</fullName>
    </recommendedName>
</protein>
<name>A0A2K1QIS6_9PEZI</name>
<dbReference type="Proteomes" id="UP000243797">
    <property type="component" value="Unassembled WGS sequence"/>
</dbReference>
<keyword evidence="3" id="KW-1185">Reference proteome</keyword>
<evidence type="ECO:0000313" key="3">
    <source>
        <dbReference type="Proteomes" id="UP000243797"/>
    </source>
</evidence>
<dbReference type="AlphaFoldDB" id="A0A2K1QIS6"/>
<dbReference type="PANTHER" id="PTHR15955">
    <property type="entry name" value="RWD DOMAIN CONTAINING PROTEIN 2"/>
    <property type="match status" value="1"/>
</dbReference>
<dbReference type="InterPro" id="IPR010541">
    <property type="entry name" value="Prp3_C"/>
</dbReference>
<dbReference type="CDD" id="cd24163">
    <property type="entry name" value="RWDD2_C"/>
    <property type="match status" value="1"/>
</dbReference>
<dbReference type="PROSITE" id="PS50908">
    <property type="entry name" value="RWD"/>
    <property type="match status" value="1"/>
</dbReference>
<evidence type="ECO:0000259" key="1">
    <source>
        <dbReference type="PROSITE" id="PS50908"/>
    </source>
</evidence>
<comment type="caution">
    <text evidence="2">The sequence shown here is derived from an EMBL/GenBank/DDBJ whole genome shotgun (WGS) entry which is preliminary data.</text>
</comment>
<accession>A0A2K1QIS6</accession>
<proteinExistence type="predicted"/>
<dbReference type="Gene3D" id="3.10.110.10">
    <property type="entry name" value="Ubiquitin Conjugating Enzyme"/>
    <property type="match status" value="1"/>
</dbReference>
<evidence type="ECO:0000313" key="2">
    <source>
        <dbReference type="EMBL" id="PNS14753.1"/>
    </source>
</evidence>
<dbReference type="InterPro" id="IPR017359">
    <property type="entry name" value="Phi-like"/>
</dbReference>
<dbReference type="Pfam" id="PF05773">
    <property type="entry name" value="RWD"/>
    <property type="match status" value="1"/>
</dbReference>
<dbReference type="InterPro" id="IPR016135">
    <property type="entry name" value="UBQ-conjugating_enzyme/RWD"/>
</dbReference>
<dbReference type="InterPro" id="IPR059181">
    <property type="entry name" value="RWDD2A-B_C"/>
</dbReference>
<dbReference type="PANTHER" id="PTHR15955:SF8">
    <property type="entry name" value="RWD DOMAIN-CONTAINING PROTEIN 2B-RELATED"/>
    <property type="match status" value="1"/>
</dbReference>
<dbReference type="InterPro" id="IPR006575">
    <property type="entry name" value="RWD_dom"/>
</dbReference>
<dbReference type="Pfam" id="PF06544">
    <property type="entry name" value="Prp3_C"/>
    <property type="match status" value="1"/>
</dbReference>
<organism evidence="2 3">
    <name type="scientific">Sphaceloma murrayae</name>
    <dbReference type="NCBI Taxonomy" id="2082308"/>
    <lineage>
        <taxon>Eukaryota</taxon>
        <taxon>Fungi</taxon>
        <taxon>Dikarya</taxon>
        <taxon>Ascomycota</taxon>
        <taxon>Pezizomycotina</taxon>
        <taxon>Dothideomycetes</taxon>
        <taxon>Dothideomycetidae</taxon>
        <taxon>Myriangiales</taxon>
        <taxon>Elsinoaceae</taxon>
        <taxon>Sphaceloma</taxon>
    </lineage>
</organism>